<organism evidence="1 2">
    <name type="scientific">Aspergillus brunneoviolaceus CBS 621.78</name>
    <dbReference type="NCBI Taxonomy" id="1450534"/>
    <lineage>
        <taxon>Eukaryota</taxon>
        <taxon>Fungi</taxon>
        <taxon>Dikarya</taxon>
        <taxon>Ascomycota</taxon>
        <taxon>Pezizomycotina</taxon>
        <taxon>Eurotiomycetes</taxon>
        <taxon>Eurotiomycetidae</taxon>
        <taxon>Eurotiales</taxon>
        <taxon>Aspergillaceae</taxon>
        <taxon>Aspergillus</taxon>
        <taxon>Aspergillus subgen. Circumdati</taxon>
    </lineage>
</organism>
<protein>
    <submittedName>
        <fullName evidence="1">Uncharacterized protein</fullName>
    </submittedName>
</protein>
<sequence length="358" mass="38234">MCLFPFLFGRGPGYTPSPTSSYFSTTGSDGYISDADTMSSSYSSSEEEGAQTLIHTQPVRRGQRMRLWPPVTDMEDEAEDQDQTGSESAGPGASEAQTSSDSEDGDATMSMAETISLNETVSIENESGSTKESSDRVRSGMHSNSSSDTEACKRGHNSHILPNTPFRHTTTYARLGRPEVVPGATTSATPYPAPARARARARASGPSSSTTGPRSRRKKTVVAASKTPRATIVRRRPYDSSSDSDLDRPVICSFFSAYAPVPRRGDDNTLPQRPMARRAAYLDIAAVHPHLFAVEPLRDDPDRAYDADQSDNSSDREEFSDWSDLEDTGDTDTTGDIGGGGGAAAAGAAGGPAKQEKK</sequence>
<reference evidence="1" key="1">
    <citation type="submission" date="2018-02" db="EMBL/GenBank/DDBJ databases">
        <title>The genomes of Aspergillus section Nigri reveals drivers in fungal speciation.</title>
        <authorList>
            <consortium name="DOE Joint Genome Institute"/>
            <person name="Vesth T.C."/>
            <person name="Nybo J."/>
            <person name="Theobald S."/>
            <person name="Brandl J."/>
            <person name="Frisvad J.C."/>
            <person name="Nielsen K.F."/>
            <person name="Lyhne E.K."/>
            <person name="Kogle M.E."/>
            <person name="Kuo A."/>
            <person name="Riley R."/>
            <person name="Clum A."/>
            <person name="Nolan M."/>
            <person name="Lipzen A."/>
            <person name="Salamov A."/>
            <person name="Henrissat B."/>
            <person name="Wiebenga A."/>
            <person name="De vries R.P."/>
            <person name="Grigoriev I.V."/>
            <person name="Mortensen U.H."/>
            <person name="Andersen M.R."/>
            <person name="Baker S.E."/>
        </authorList>
    </citation>
    <scope>NUCLEOTIDE SEQUENCE</scope>
    <source>
        <strain evidence="1">CBS 621.78</strain>
    </source>
</reference>
<name>A0ACD1GLV0_9EURO</name>
<keyword evidence="2" id="KW-1185">Reference proteome</keyword>
<evidence type="ECO:0000313" key="1">
    <source>
        <dbReference type="EMBL" id="RAH50324.1"/>
    </source>
</evidence>
<gene>
    <name evidence="1" type="ORF">BO95DRAFT_197752</name>
</gene>
<dbReference type="EMBL" id="KZ825314">
    <property type="protein sequence ID" value="RAH50324.1"/>
    <property type="molecule type" value="Genomic_DNA"/>
</dbReference>
<evidence type="ECO:0000313" key="2">
    <source>
        <dbReference type="Proteomes" id="UP000249057"/>
    </source>
</evidence>
<proteinExistence type="predicted"/>
<accession>A0ACD1GLV0</accession>
<dbReference type="Proteomes" id="UP000249057">
    <property type="component" value="Unassembled WGS sequence"/>
</dbReference>